<evidence type="ECO:0000259" key="2">
    <source>
        <dbReference type="Pfam" id="PF20999"/>
    </source>
</evidence>
<dbReference type="EMBL" id="AZTB01000014">
    <property type="protein sequence ID" value="KGG80797.1"/>
    <property type="molecule type" value="Genomic_DNA"/>
</dbReference>
<dbReference type="Gene3D" id="2.102.30.10">
    <property type="entry name" value="tm1086 (SG structure) domain"/>
    <property type="match status" value="1"/>
</dbReference>
<dbReference type="AlphaFoldDB" id="A0A096BIV2"/>
<dbReference type="Gene3D" id="2.40.10.170">
    <property type="match status" value="1"/>
</dbReference>
<dbReference type="InterPro" id="IPR048399">
    <property type="entry name" value="DUF4438_C"/>
</dbReference>
<dbReference type="Gene3D" id="4.10.1180.10">
    <property type="entry name" value="tm1086 domain"/>
    <property type="match status" value="1"/>
</dbReference>
<dbReference type="InterPro" id="IPR044909">
    <property type="entry name" value="TM_1086_sf"/>
</dbReference>
<sequence>MLKTNIDKLVKQSVQGKIHHPVQRFPYRIDGDGVPNVLPATGGITYNVKVGDCAFGWTGDHVEPGVSIRNENKDENAALNLLACIGNEAIVISGDSKGAKGFVTGKHGGVDHVLIYFEKEDLEKMAVDDKILIKAYGQGLKLLDFPEIKVMNIDPNLFLKLGIKETDDGKIEVPVAAEVPPYLMGSGIGSSNSFSGDYDIMTLDRDEIRKLGLDKLKFGDLVLLRDCDNTYGRGYLKGAVSIGIVIHSDCIKMGHGPGITTIMTCKKELIKGRIASNANIANYLGDK</sequence>
<protein>
    <recommendedName>
        <fullName evidence="5">DUF4438 domain-containing protein</fullName>
    </recommendedName>
</protein>
<comment type="caution">
    <text evidence="3">The sequence shown here is derived from an EMBL/GenBank/DDBJ whole genome shotgun (WGS) entry which is preliminary data.</text>
</comment>
<evidence type="ECO:0000313" key="4">
    <source>
        <dbReference type="Proteomes" id="UP000029622"/>
    </source>
</evidence>
<dbReference type="Pfam" id="PF14505">
    <property type="entry name" value="DUF4438"/>
    <property type="match status" value="1"/>
</dbReference>
<evidence type="ECO:0008006" key="5">
    <source>
        <dbReference type="Google" id="ProtNLM"/>
    </source>
</evidence>
<accession>A0A096BIV2</accession>
<name>A0A096BIV2_9FIRM</name>
<dbReference type="Proteomes" id="UP000029622">
    <property type="component" value="Unassembled WGS sequence"/>
</dbReference>
<dbReference type="RefSeq" id="WP_035162747.1">
    <property type="nucleotide sequence ID" value="NZ_AZTB01000014.1"/>
</dbReference>
<feature type="domain" description="DUF4438" evidence="1">
    <location>
        <begin position="27"/>
        <end position="158"/>
    </location>
</feature>
<evidence type="ECO:0000259" key="1">
    <source>
        <dbReference type="Pfam" id="PF14505"/>
    </source>
</evidence>
<dbReference type="InterPro" id="IPR044910">
    <property type="entry name" value="TM_1086_SG_dom"/>
</dbReference>
<feature type="domain" description="DUF4438" evidence="2">
    <location>
        <begin position="160"/>
        <end position="284"/>
    </location>
</feature>
<gene>
    <name evidence="3" type="ORF">Y919_04200</name>
</gene>
<organism evidence="3 4">
    <name type="scientific">Caloranaerobacter azorensis H53214</name>
    <dbReference type="NCBI Taxonomy" id="1156417"/>
    <lineage>
        <taxon>Bacteria</taxon>
        <taxon>Bacillati</taxon>
        <taxon>Bacillota</taxon>
        <taxon>Tissierellia</taxon>
        <taxon>Tissierellales</taxon>
        <taxon>Thermohalobacteraceae</taxon>
        <taxon>Caloranaerobacter</taxon>
    </lineage>
</organism>
<dbReference type="InterPro" id="IPR029433">
    <property type="entry name" value="DUF4438_N"/>
</dbReference>
<reference evidence="3 4" key="1">
    <citation type="submission" date="2013-12" db="EMBL/GenBank/DDBJ databases">
        <title>Draft genome sequence of Caloranaerobacter sp. H53214.</title>
        <authorList>
            <person name="Jiang L.J."/>
            <person name="Shao Z.Z."/>
            <person name="Long M.N."/>
        </authorList>
    </citation>
    <scope>NUCLEOTIDE SEQUENCE [LARGE SCALE GENOMIC DNA]</scope>
    <source>
        <strain evidence="3 4">H53214</strain>
    </source>
</reference>
<dbReference type="STRING" id="1156417.Y919_04200"/>
<dbReference type="Pfam" id="PF20999">
    <property type="entry name" value="DUF4438_C"/>
    <property type="match status" value="1"/>
</dbReference>
<proteinExistence type="predicted"/>
<evidence type="ECO:0000313" key="3">
    <source>
        <dbReference type="EMBL" id="KGG80797.1"/>
    </source>
</evidence>